<name>A0A428ZKG9_KIBAR</name>
<gene>
    <name evidence="4" type="ORF">DMH04_08095</name>
</gene>
<comment type="caution">
    <text evidence="4">The sequence shown here is derived from an EMBL/GenBank/DDBJ whole genome shotgun (WGS) entry which is preliminary data.</text>
</comment>
<comment type="similarity">
    <text evidence="1 2">Belongs to the anti-sigma-factor antagonist family.</text>
</comment>
<dbReference type="AlphaFoldDB" id="A0A428ZKG9"/>
<feature type="domain" description="STAS" evidence="3">
    <location>
        <begin position="17"/>
        <end position="126"/>
    </location>
</feature>
<dbReference type="EMBL" id="QHKI01000004">
    <property type="protein sequence ID" value="RSM88589.1"/>
    <property type="molecule type" value="Genomic_DNA"/>
</dbReference>
<dbReference type="SUPFAM" id="SSF52091">
    <property type="entry name" value="SpoIIaa-like"/>
    <property type="match status" value="1"/>
</dbReference>
<evidence type="ECO:0000256" key="2">
    <source>
        <dbReference type="RuleBase" id="RU003749"/>
    </source>
</evidence>
<evidence type="ECO:0000259" key="3">
    <source>
        <dbReference type="PROSITE" id="PS50801"/>
    </source>
</evidence>
<dbReference type="PANTHER" id="PTHR33495:SF2">
    <property type="entry name" value="ANTI-SIGMA FACTOR ANTAGONIST TM_1081-RELATED"/>
    <property type="match status" value="1"/>
</dbReference>
<organism evidence="4 5">
    <name type="scientific">Kibdelosporangium aridum</name>
    <dbReference type="NCBI Taxonomy" id="2030"/>
    <lineage>
        <taxon>Bacteria</taxon>
        <taxon>Bacillati</taxon>
        <taxon>Actinomycetota</taxon>
        <taxon>Actinomycetes</taxon>
        <taxon>Pseudonocardiales</taxon>
        <taxon>Pseudonocardiaceae</taxon>
        <taxon>Kibdelosporangium</taxon>
    </lineage>
</organism>
<dbReference type="GO" id="GO:0043856">
    <property type="term" value="F:anti-sigma factor antagonist activity"/>
    <property type="evidence" value="ECO:0007669"/>
    <property type="project" value="InterPro"/>
</dbReference>
<evidence type="ECO:0000313" key="4">
    <source>
        <dbReference type="EMBL" id="RSM88589.1"/>
    </source>
</evidence>
<dbReference type="InterPro" id="IPR002645">
    <property type="entry name" value="STAS_dom"/>
</dbReference>
<protein>
    <recommendedName>
        <fullName evidence="2">Anti-sigma factor antagonist</fullName>
    </recommendedName>
</protein>
<dbReference type="InterPro" id="IPR003658">
    <property type="entry name" value="Anti-sigma_ant"/>
</dbReference>
<sequence length="127" mass="13486">MCGCEGGQTVTDARPELAWDVDHDGRTTIVHVTGEIDISTQESFDEAARAGLDSTSPLVILDLGDVTFLGSMGLRTLIQAHNDAEAAGRELRVVEGSTAVHRVIKVTGLTQILALYPTVEEALSHSS</sequence>
<dbReference type="CDD" id="cd07043">
    <property type="entry name" value="STAS_anti-anti-sigma_factors"/>
    <property type="match status" value="1"/>
</dbReference>
<proteinExistence type="inferred from homology"/>
<dbReference type="PROSITE" id="PS50801">
    <property type="entry name" value="STAS"/>
    <property type="match status" value="1"/>
</dbReference>
<dbReference type="PANTHER" id="PTHR33495">
    <property type="entry name" value="ANTI-SIGMA FACTOR ANTAGONIST TM_1081-RELATED-RELATED"/>
    <property type="match status" value="1"/>
</dbReference>
<dbReference type="NCBIfam" id="TIGR00377">
    <property type="entry name" value="ant_ant_sig"/>
    <property type="match status" value="1"/>
</dbReference>
<dbReference type="OrthoDB" id="4484870at2"/>
<dbReference type="InterPro" id="IPR036513">
    <property type="entry name" value="STAS_dom_sf"/>
</dbReference>
<evidence type="ECO:0000256" key="1">
    <source>
        <dbReference type="ARBA" id="ARBA00009013"/>
    </source>
</evidence>
<dbReference type="Pfam" id="PF01740">
    <property type="entry name" value="STAS"/>
    <property type="match status" value="1"/>
</dbReference>
<reference evidence="4 5" key="1">
    <citation type="submission" date="2018-05" db="EMBL/GenBank/DDBJ databases">
        <title>Evolution of GPA BGCs.</title>
        <authorList>
            <person name="Waglechner N."/>
            <person name="Wright G.D."/>
        </authorList>
    </citation>
    <scope>NUCLEOTIDE SEQUENCE [LARGE SCALE GENOMIC DNA]</scope>
    <source>
        <strain evidence="4 5">A82846</strain>
    </source>
</reference>
<evidence type="ECO:0000313" key="5">
    <source>
        <dbReference type="Proteomes" id="UP000287547"/>
    </source>
</evidence>
<dbReference type="Gene3D" id="3.30.750.24">
    <property type="entry name" value="STAS domain"/>
    <property type="match status" value="1"/>
</dbReference>
<accession>A0A428ZKG9</accession>
<dbReference type="Proteomes" id="UP000287547">
    <property type="component" value="Unassembled WGS sequence"/>
</dbReference>